<dbReference type="PANTHER" id="PTHR14859">
    <property type="entry name" value="CALCOFLUOR WHITE HYPERSENSITIVE PROTEIN PRECURSOR"/>
    <property type="match status" value="1"/>
</dbReference>
<dbReference type="InterPro" id="IPR036691">
    <property type="entry name" value="Endo/exonu/phosph_ase_sf"/>
</dbReference>
<dbReference type="GO" id="GO:0016020">
    <property type="term" value="C:membrane"/>
    <property type="evidence" value="ECO:0007669"/>
    <property type="project" value="GOC"/>
</dbReference>
<dbReference type="OrthoDB" id="8047712at2"/>
<keyword evidence="3" id="KW-1185">Reference proteome</keyword>
<dbReference type="RefSeq" id="WP_159981321.1">
    <property type="nucleotide sequence ID" value="NZ_BLIV01000015.1"/>
</dbReference>
<dbReference type="InterPro" id="IPR051916">
    <property type="entry name" value="GPI-anchor_lipid_remodeler"/>
</dbReference>
<feature type="domain" description="Endonuclease/exonuclease/phosphatase" evidence="1">
    <location>
        <begin position="61"/>
        <end position="321"/>
    </location>
</feature>
<dbReference type="SUPFAM" id="SSF56219">
    <property type="entry name" value="DNase I-like"/>
    <property type="match status" value="1"/>
</dbReference>
<sequence length="333" mass="36293">MTQLYDRLQDVTESQRAAIFSSARTSDAHAKLMRDIPAMTGLEVGGGSPRTRLPADITVAAWNLERCLYPEKSAALLQSHSVQVALVSEVDSGMARTGQRNTPAAMAEALGMHYAFGVEFYEMDLGGETERHFCKDDFNESGWHGNGILSAVPFERLTLIRLDREGHWFTGGAGDTGQPRMGGRMAVAAVLPTEGGPICVVSTHLESNAQAPHRHAEFARLLVEVEAFAGDMPVLIGGDLNTGNHMPPEFDWRKETLFALAEAQGYDWSMTPEGTTTRPSHITPHPDRKMKLDWFCHRGLHGADGAIVAAMDPDGTPLSDHECITGRITLRAC</sequence>
<proteinExistence type="predicted"/>
<evidence type="ECO:0000313" key="2">
    <source>
        <dbReference type="EMBL" id="GFE52541.1"/>
    </source>
</evidence>
<dbReference type="GO" id="GO:0004519">
    <property type="term" value="F:endonuclease activity"/>
    <property type="evidence" value="ECO:0007669"/>
    <property type="project" value="UniProtKB-KW"/>
</dbReference>
<dbReference type="EMBL" id="BLIV01000015">
    <property type="protein sequence ID" value="GFE52541.1"/>
    <property type="molecule type" value="Genomic_DNA"/>
</dbReference>
<keyword evidence="2" id="KW-0378">Hydrolase</keyword>
<gene>
    <name evidence="2" type="ORF">So717_42940</name>
</gene>
<keyword evidence="2" id="KW-0540">Nuclease</keyword>
<dbReference type="InterPro" id="IPR005135">
    <property type="entry name" value="Endo/exonuclease/phosphatase"/>
</dbReference>
<organism evidence="2 3">
    <name type="scientific">Roseobacter cerasinus</name>
    <dbReference type="NCBI Taxonomy" id="2602289"/>
    <lineage>
        <taxon>Bacteria</taxon>
        <taxon>Pseudomonadati</taxon>
        <taxon>Pseudomonadota</taxon>
        <taxon>Alphaproteobacteria</taxon>
        <taxon>Rhodobacterales</taxon>
        <taxon>Roseobacteraceae</taxon>
        <taxon>Roseobacter</taxon>
    </lineage>
</organism>
<accession>A0A640VZJ0</accession>
<name>A0A640VZJ0_9RHOB</name>
<evidence type="ECO:0000259" key="1">
    <source>
        <dbReference type="Pfam" id="PF03372"/>
    </source>
</evidence>
<dbReference type="Proteomes" id="UP000436522">
    <property type="component" value="Unassembled WGS sequence"/>
</dbReference>
<evidence type="ECO:0000313" key="3">
    <source>
        <dbReference type="Proteomes" id="UP000436522"/>
    </source>
</evidence>
<dbReference type="Pfam" id="PF03372">
    <property type="entry name" value="Exo_endo_phos"/>
    <property type="match status" value="1"/>
</dbReference>
<protein>
    <submittedName>
        <fullName evidence="2">Endonuclease</fullName>
    </submittedName>
</protein>
<dbReference type="PANTHER" id="PTHR14859:SF1">
    <property type="entry name" value="PGAP2-INTERACTING PROTEIN"/>
    <property type="match status" value="1"/>
</dbReference>
<keyword evidence="2" id="KW-0255">Endonuclease</keyword>
<dbReference type="GO" id="GO:0006506">
    <property type="term" value="P:GPI anchor biosynthetic process"/>
    <property type="evidence" value="ECO:0007669"/>
    <property type="project" value="TreeGrafter"/>
</dbReference>
<dbReference type="Gene3D" id="3.60.10.10">
    <property type="entry name" value="Endonuclease/exonuclease/phosphatase"/>
    <property type="match status" value="1"/>
</dbReference>
<dbReference type="AlphaFoldDB" id="A0A640VZJ0"/>
<reference evidence="2 3" key="1">
    <citation type="submission" date="2019-12" db="EMBL/GenBank/DDBJ databases">
        <title>Roseobacter cerasinus sp. nov., isolated from seawater around aquaculture.</title>
        <authorList>
            <person name="Muramatsu S."/>
            <person name="Takabe Y."/>
            <person name="Mori K."/>
            <person name="Takaichi S."/>
            <person name="Hanada S."/>
        </authorList>
    </citation>
    <scope>NUCLEOTIDE SEQUENCE [LARGE SCALE GENOMIC DNA]</scope>
    <source>
        <strain evidence="2 3">AI77</strain>
    </source>
</reference>
<comment type="caution">
    <text evidence="2">The sequence shown here is derived from an EMBL/GenBank/DDBJ whole genome shotgun (WGS) entry which is preliminary data.</text>
</comment>